<dbReference type="SUPFAM" id="SSF53328">
    <property type="entry name" value="Formyltransferase"/>
    <property type="match status" value="1"/>
</dbReference>
<dbReference type="PANTHER" id="PTHR11138:SF5">
    <property type="entry name" value="METHIONYL-TRNA FORMYLTRANSFERASE, MITOCHONDRIAL"/>
    <property type="match status" value="1"/>
</dbReference>
<proteinExistence type="predicted"/>
<feature type="chain" id="PRO_5014827548" description="Formyl transferase N-terminal domain-containing protein" evidence="2">
    <location>
        <begin position="19"/>
        <end position="298"/>
    </location>
</feature>
<gene>
    <name evidence="4" type="ORF">C0630_00005</name>
</gene>
<dbReference type="Pfam" id="PF00551">
    <property type="entry name" value="Formyl_trans_N"/>
    <property type="match status" value="1"/>
</dbReference>
<dbReference type="CDD" id="cd08369">
    <property type="entry name" value="FMT_core"/>
    <property type="match status" value="1"/>
</dbReference>
<comment type="caution">
    <text evidence="4">The sequence shown here is derived from an EMBL/GenBank/DDBJ whole genome shotgun (WGS) entry which is preliminary data.</text>
</comment>
<evidence type="ECO:0000256" key="1">
    <source>
        <dbReference type="SAM" id="MobiDB-lite"/>
    </source>
</evidence>
<reference evidence="4 5" key="1">
    <citation type="submission" date="2017-11" db="EMBL/GenBank/DDBJ databases">
        <title>Genome-resolved metagenomics identifies genetic mobility, metabolic interactions, and unexpected diversity in perchlorate-reducing communities.</title>
        <authorList>
            <person name="Barnum T.P."/>
            <person name="Figueroa I.A."/>
            <person name="Carlstrom C.I."/>
            <person name="Lucas L.N."/>
            <person name="Engelbrektson A.L."/>
            <person name="Coates J.D."/>
        </authorList>
    </citation>
    <scope>NUCLEOTIDE SEQUENCE [LARGE SCALE GENOMIC DNA]</scope>
    <source>
        <strain evidence="4">BM301</strain>
    </source>
</reference>
<sequence>MKLLFVGSRSAQSAASLAALLASNASPDMLFIDGPDSGGYGADGRLPTLITAEDYAGVLELAAAHGIAATSGSSQQLQQIVQIHRPERVLVSCYPHRISPALLESVPFGWLNIHPSLLPDYRGVNPIFWQLRDGQAGIGVTLHRMNRLLDLGPIIDQGSFELTDFPDYIEICRRVGRCGVGLFLAYLENYSKGWSNESKQDAESGSRQGHPRPEDFAIDPDWSARRVVRFVKGVRGLGVPFLETHAGRDPIQDASLAASGHSAQPLPGERLIHCYDGSVVLRVLTRRGGESSDQNSRG</sequence>
<dbReference type="Proteomes" id="UP000235015">
    <property type="component" value="Unassembled WGS sequence"/>
</dbReference>
<dbReference type="InterPro" id="IPR036477">
    <property type="entry name" value="Formyl_transf_N_sf"/>
</dbReference>
<protein>
    <recommendedName>
        <fullName evidence="3">Formyl transferase N-terminal domain-containing protein</fullName>
    </recommendedName>
</protein>
<dbReference type="RefSeq" id="WP_273437092.1">
    <property type="nucleotide sequence ID" value="NZ_PKUN01000001.1"/>
</dbReference>
<dbReference type="InterPro" id="IPR002376">
    <property type="entry name" value="Formyl_transf_N"/>
</dbReference>
<dbReference type="AlphaFoldDB" id="A0A2N6D0W1"/>
<feature type="region of interest" description="Disordered" evidence="1">
    <location>
        <begin position="197"/>
        <end position="216"/>
    </location>
</feature>
<evidence type="ECO:0000259" key="3">
    <source>
        <dbReference type="Pfam" id="PF00551"/>
    </source>
</evidence>
<accession>A0A2N6D0W1</accession>
<keyword evidence="2" id="KW-0732">Signal</keyword>
<dbReference type="GO" id="GO:0004479">
    <property type="term" value="F:methionyl-tRNA formyltransferase activity"/>
    <property type="evidence" value="ECO:0007669"/>
    <property type="project" value="TreeGrafter"/>
</dbReference>
<evidence type="ECO:0000313" key="4">
    <source>
        <dbReference type="EMBL" id="PLX63337.1"/>
    </source>
</evidence>
<evidence type="ECO:0000313" key="5">
    <source>
        <dbReference type="Proteomes" id="UP000235015"/>
    </source>
</evidence>
<feature type="domain" description="Formyl transferase N-terminal" evidence="3">
    <location>
        <begin position="58"/>
        <end position="163"/>
    </location>
</feature>
<name>A0A2N6D0W1_9GAMM</name>
<evidence type="ECO:0000256" key="2">
    <source>
        <dbReference type="SAM" id="SignalP"/>
    </source>
</evidence>
<organism evidence="4 5">
    <name type="scientific">Sedimenticola selenatireducens</name>
    <dbReference type="NCBI Taxonomy" id="191960"/>
    <lineage>
        <taxon>Bacteria</taxon>
        <taxon>Pseudomonadati</taxon>
        <taxon>Pseudomonadota</taxon>
        <taxon>Gammaproteobacteria</taxon>
        <taxon>Chromatiales</taxon>
        <taxon>Sedimenticolaceae</taxon>
        <taxon>Sedimenticola</taxon>
    </lineage>
</organism>
<dbReference type="EMBL" id="PKUN01000001">
    <property type="protein sequence ID" value="PLX63337.1"/>
    <property type="molecule type" value="Genomic_DNA"/>
</dbReference>
<feature type="signal peptide" evidence="2">
    <location>
        <begin position="1"/>
        <end position="18"/>
    </location>
</feature>
<dbReference type="GO" id="GO:0005829">
    <property type="term" value="C:cytosol"/>
    <property type="evidence" value="ECO:0007669"/>
    <property type="project" value="TreeGrafter"/>
</dbReference>
<dbReference type="Gene3D" id="3.40.50.12230">
    <property type="match status" value="1"/>
</dbReference>
<dbReference type="PANTHER" id="PTHR11138">
    <property type="entry name" value="METHIONYL-TRNA FORMYLTRANSFERASE"/>
    <property type="match status" value="1"/>
</dbReference>
<dbReference type="STRING" id="1111735.GCA_000428045_03576"/>